<dbReference type="Gramene" id="KQL05713">
    <property type="protein sequence ID" value="KQL05713"/>
    <property type="gene ID" value="SETIT_005527mg"/>
</dbReference>
<proteinExistence type="predicted"/>
<evidence type="ECO:0000313" key="2">
    <source>
        <dbReference type="Proteomes" id="UP000004995"/>
    </source>
</evidence>
<dbReference type="AlphaFoldDB" id="K3XUC0"/>
<evidence type="ECO:0000313" key="1">
    <source>
        <dbReference type="EnsemblPlants" id="KQL05713"/>
    </source>
</evidence>
<accession>K3XUC0</accession>
<name>K3XUC0_SETIT</name>
<dbReference type="Proteomes" id="UP000004995">
    <property type="component" value="Unassembled WGS sequence"/>
</dbReference>
<keyword evidence="2" id="KW-1185">Reference proteome</keyword>
<dbReference type="InParanoid" id="K3XUC0"/>
<reference evidence="1" key="2">
    <citation type="submission" date="2018-08" db="UniProtKB">
        <authorList>
            <consortium name="EnsemblPlants"/>
        </authorList>
    </citation>
    <scope>IDENTIFICATION</scope>
    <source>
        <strain evidence="1">Yugu1</strain>
    </source>
</reference>
<dbReference type="EnsemblPlants" id="KQL05713">
    <property type="protein sequence ID" value="KQL05713"/>
    <property type="gene ID" value="SETIT_005527mg"/>
</dbReference>
<sequence length="34" mass="4015">MLENAARRRHVLPWVEKKVEGSGFDLREVRHLKG</sequence>
<dbReference type="HOGENOM" id="CLU_3377942_0_0_1"/>
<organism evidence="1 2">
    <name type="scientific">Setaria italica</name>
    <name type="common">Foxtail millet</name>
    <name type="synonym">Panicum italicum</name>
    <dbReference type="NCBI Taxonomy" id="4555"/>
    <lineage>
        <taxon>Eukaryota</taxon>
        <taxon>Viridiplantae</taxon>
        <taxon>Streptophyta</taxon>
        <taxon>Embryophyta</taxon>
        <taxon>Tracheophyta</taxon>
        <taxon>Spermatophyta</taxon>
        <taxon>Magnoliopsida</taxon>
        <taxon>Liliopsida</taxon>
        <taxon>Poales</taxon>
        <taxon>Poaceae</taxon>
        <taxon>PACMAD clade</taxon>
        <taxon>Panicoideae</taxon>
        <taxon>Panicodae</taxon>
        <taxon>Paniceae</taxon>
        <taxon>Cenchrinae</taxon>
        <taxon>Setaria</taxon>
    </lineage>
</organism>
<protein>
    <submittedName>
        <fullName evidence="1">Uncharacterized protein</fullName>
    </submittedName>
</protein>
<dbReference type="EMBL" id="AGNK02003157">
    <property type="status" value="NOT_ANNOTATED_CDS"/>
    <property type="molecule type" value="Genomic_DNA"/>
</dbReference>
<reference evidence="2" key="1">
    <citation type="journal article" date="2012" name="Nat. Biotechnol.">
        <title>Reference genome sequence of the model plant Setaria.</title>
        <authorList>
            <person name="Bennetzen J.L."/>
            <person name="Schmutz J."/>
            <person name="Wang H."/>
            <person name="Percifield R."/>
            <person name="Hawkins J."/>
            <person name="Pontaroli A.C."/>
            <person name="Estep M."/>
            <person name="Feng L."/>
            <person name="Vaughn J.N."/>
            <person name="Grimwood J."/>
            <person name="Jenkins J."/>
            <person name="Barry K."/>
            <person name="Lindquist E."/>
            <person name="Hellsten U."/>
            <person name="Deshpande S."/>
            <person name="Wang X."/>
            <person name="Wu X."/>
            <person name="Mitros T."/>
            <person name="Triplett J."/>
            <person name="Yang X."/>
            <person name="Ye C.Y."/>
            <person name="Mauro-Herrera M."/>
            <person name="Wang L."/>
            <person name="Li P."/>
            <person name="Sharma M."/>
            <person name="Sharma R."/>
            <person name="Ronald P.C."/>
            <person name="Panaud O."/>
            <person name="Kellogg E.A."/>
            <person name="Brutnell T.P."/>
            <person name="Doust A.N."/>
            <person name="Tuskan G.A."/>
            <person name="Rokhsar D."/>
            <person name="Devos K.M."/>
        </authorList>
    </citation>
    <scope>NUCLEOTIDE SEQUENCE [LARGE SCALE GENOMIC DNA]</scope>
    <source>
        <strain evidence="2">cv. Yugu1</strain>
    </source>
</reference>